<evidence type="ECO:0000313" key="5">
    <source>
        <dbReference type="Proteomes" id="UP000315353"/>
    </source>
</evidence>
<gene>
    <name evidence="3" type="ORF">CFL01nite_14200</name>
    <name evidence="2" type="ORF">CFLV_02965</name>
</gene>
<evidence type="ECO:0000313" key="4">
    <source>
        <dbReference type="Proteomes" id="UP000185479"/>
    </source>
</evidence>
<reference evidence="3 5" key="2">
    <citation type="submission" date="2019-06" db="EMBL/GenBank/DDBJ databases">
        <title>Whole genome shotgun sequence of Corynebacterium flavescens NBRC 14136.</title>
        <authorList>
            <person name="Hosoyama A."/>
            <person name="Uohara A."/>
            <person name="Ohji S."/>
            <person name="Ichikawa N."/>
        </authorList>
    </citation>
    <scope>NUCLEOTIDE SEQUENCE [LARGE SCALE GENOMIC DNA]</scope>
    <source>
        <strain evidence="3 5">NBRC 14136</strain>
    </source>
</reference>
<feature type="transmembrane region" description="Helical" evidence="1">
    <location>
        <begin position="6"/>
        <end position="31"/>
    </location>
</feature>
<dbReference type="EMBL" id="CP009246">
    <property type="protein sequence ID" value="APT86255.1"/>
    <property type="molecule type" value="Genomic_DNA"/>
</dbReference>
<keyword evidence="4" id="KW-1185">Reference proteome</keyword>
<dbReference type="OrthoDB" id="4829747at2"/>
<keyword evidence="1" id="KW-0812">Transmembrane</keyword>
<keyword evidence="1" id="KW-1133">Transmembrane helix</keyword>
<proteinExistence type="predicted"/>
<sequence>MSPAEIFEAIIRVAGLALAFGAGIPILFALGMRCMTGDPVRNSEGVIVGDTAASPQMKVLGWSVYGILALVIVVAILWIAKDSLNHYFGLSLFS</sequence>
<name>A0A1L7CKB4_CORFL</name>
<feature type="transmembrane region" description="Helical" evidence="1">
    <location>
        <begin position="59"/>
        <end position="80"/>
    </location>
</feature>
<dbReference type="Proteomes" id="UP000185479">
    <property type="component" value="Chromosome"/>
</dbReference>
<dbReference type="RefSeq" id="WP_075729251.1">
    <property type="nucleotide sequence ID" value="NZ_BJNB01000020.1"/>
</dbReference>
<dbReference type="Proteomes" id="UP000315353">
    <property type="component" value="Unassembled WGS sequence"/>
</dbReference>
<reference evidence="2 4" key="1">
    <citation type="submission" date="2014-08" db="EMBL/GenBank/DDBJ databases">
        <title>Complete genome sequence of Corynebacterium flavescens OJ8(T)(=DSM 20296(T)), isolated from cheese.</title>
        <authorList>
            <person name="Ruckert C."/>
            <person name="Albersmeier A."/>
            <person name="Winkler A."/>
            <person name="Kalinowski J."/>
        </authorList>
    </citation>
    <scope>NUCLEOTIDE SEQUENCE [LARGE SCALE GENOMIC DNA]</scope>
    <source>
        <strain evidence="2 4">OJ8</strain>
    </source>
</reference>
<organism evidence="2 4">
    <name type="scientific">Corynebacterium flavescens</name>
    <dbReference type="NCBI Taxonomy" id="28028"/>
    <lineage>
        <taxon>Bacteria</taxon>
        <taxon>Bacillati</taxon>
        <taxon>Actinomycetota</taxon>
        <taxon>Actinomycetes</taxon>
        <taxon>Mycobacteriales</taxon>
        <taxon>Corynebacteriaceae</taxon>
        <taxon>Corynebacterium</taxon>
    </lineage>
</organism>
<evidence type="ECO:0000256" key="1">
    <source>
        <dbReference type="SAM" id="Phobius"/>
    </source>
</evidence>
<dbReference type="KEGG" id="cfc:CFLV_02965"/>
<protein>
    <submittedName>
        <fullName evidence="2">Uncharacterized protein</fullName>
    </submittedName>
</protein>
<dbReference type="EMBL" id="BJNB01000020">
    <property type="protein sequence ID" value="GEB97925.1"/>
    <property type="molecule type" value="Genomic_DNA"/>
</dbReference>
<evidence type="ECO:0000313" key="2">
    <source>
        <dbReference type="EMBL" id="APT86255.1"/>
    </source>
</evidence>
<dbReference type="STRING" id="28028.CFLV_02965"/>
<keyword evidence="1" id="KW-0472">Membrane</keyword>
<dbReference type="GeneID" id="82879682"/>
<dbReference type="AlphaFoldDB" id="A0A1L7CKB4"/>
<accession>A0A1L7CKB4</accession>
<evidence type="ECO:0000313" key="3">
    <source>
        <dbReference type="EMBL" id="GEB97925.1"/>
    </source>
</evidence>